<evidence type="ECO:0000313" key="9">
    <source>
        <dbReference type="EMBL" id="MDM7859302.1"/>
    </source>
</evidence>
<dbReference type="CDD" id="cd00009">
    <property type="entry name" value="AAA"/>
    <property type="match status" value="1"/>
</dbReference>
<keyword evidence="4" id="KW-0238">DNA-binding</keyword>
<evidence type="ECO:0000259" key="7">
    <source>
        <dbReference type="PROSITE" id="PS50045"/>
    </source>
</evidence>
<evidence type="ECO:0000256" key="2">
    <source>
        <dbReference type="ARBA" id="ARBA00022840"/>
    </source>
</evidence>
<dbReference type="EMBL" id="JAUCBP010000001">
    <property type="protein sequence ID" value="MDM7859302.1"/>
    <property type="molecule type" value="Genomic_DNA"/>
</dbReference>
<dbReference type="RefSeq" id="WP_289363232.1">
    <property type="nucleotide sequence ID" value="NZ_JAUCBP010000001.1"/>
</dbReference>
<dbReference type="InterPro" id="IPR027417">
    <property type="entry name" value="P-loop_NTPase"/>
</dbReference>
<name>A0ABT7SSX8_9ALTE</name>
<dbReference type="SUPFAM" id="SSF52172">
    <property type="entry name" value="CheY-like"/>
    <property type="match status" value="1"/>
</dbReference>
<evidence type="ECO:0000256" key="6">
    <source>
        <dbReference type="PROSITE-ProRule" id="PRU00169"/>
    </source>
</evidence>
<accession>A0ABT7SSX8</accession>
<dbReference type="Pfam" id="PF25601">
    <property type="entry name" value="AAA_lid_14"/>
    <property type="match status" value="1"/>
</dbReference>
<dbReference type="InterPro" id="IPR011006">
    <property type="entry name" value="CheY-like_superfamily"/>
</dbReference>
<keyword evidence="1" id="KW-0547">Nucleotide-binding</keyword>
<dbReference type="CDD" id="cd17569">
    <property type="entry name" value="REC_HupR-like"/>
    <property type="match status" value="1"/>
</dbReference>
<dbReference type="SMART" id="SM00382">
    <property type="entry name" value="AAA"/>
    <property type="match status" value="1"/>
</dbReference>
<dbReference type="InterPro" id="IPR058031">
    <property type="entry name" value="AAA_lid_NorR"/>
</dbReference>
<proteinExistence type="predicted"/>
<evidence type="ECO:0000256" key="5">
    <source>
        <dbReference type="ARBA" id="ARBA00023163"/>
    </source>
</evidence>
<organism evidence="9 10">
    <name type="scientific">Alteromonas arenosi</name>
    <dbReference type="NCBI Taxonomy" id="3055817"/>
    <lineage>
        <taxon>Bacteria</taxon>
        <taxon>Pseudomonadati</taxon>
        <taxon>Pseudomonadota</taxon>
        <taxon>Gammaproteobacteria</taxon>
        <taxon>Alteromonadales</taxon>
        <taxon>Alteromonadaceae</taxon>
        <taxon>Alteromonas/Salinimonas group</taxon>
        <taxon>Alteromonas</taxon>
    </lineage>
</organism>
<dbReference type="Pfam" id="PF00072">
    <property type="entry name" value="Response_reg"/>
    <property type="match status" value="1"/>
</dbReference>
<evidence type="ECO:0000256" key="3">
    <source>
        <dbReference type="ARBA" id="ARBA00023015"/>
    </source>
</evidence>
<dbReference type="PROSITE" id="PS00676">
    <property type="entry name" value="SIGMA54_INTERACT_2"/>
    <property type="match status" value="1"/>
</dbReference>
<dbReference type="SUPFAM" id="SSF52540">
    <property type="entry name" value="P-loop containing nucleoside triphosphate hydrolases"/>
    <property type="match status" value="1"/>
</dbReference>
<dbReference type="Gene3D" id="1.10.10.60">
    <property type="entry name" value="Homeodomain-like"/>
    <property type="match status" value="1"/>
</dbReference>
<gene>
    <name evidence="9" type="ORF">QTP81_01620</name>
</gene>
<keyword evidence="5" id="KW-0804">Transcription</keyword>
<keyword evidence="6" id="KW-0597">Phosphoprotein</keyword>
<dbReference type="InterPro" id="IPR003593">
    <property type="entry name" value="AAA+_ATPase"/>
</dbReference>
<evidence type="ECO:0000256" key="4">
    <source>
        <dbReference type="ARBA" id="ARBA00023125"/>
    </source>
</evidence>
<dbReference type="SUPFAM" id="SSF46689">
    <property type="entry name" value="Homeodomain-like"/>
    <property type="match status" value="1"/>
</dbReference>
<dbReference type="InterPro" id="IPR009057">
    <property type="entry name" value="Homeodomain-like_sf"/>
</dbReference>
<keyword evidence="2" id="KW-0067">ATP-binding</keyword>
<dbReference type="Pfam" id="PF00158">
    <property type="entry name" value="Sigma54_activat"/>
    <property type="match status" value="1"/>
</dbReference>
<dbReference type="PANTHER" id="PTHR32071:SF117">
    <property type="entry name" value="PTS-DEPENDENT DIHYDROXYACETONE KINASE OPERON REGULATORY PROTEIN-RELATED"/>
    <property type="match status" value="1"/>
</dbReference>
<dbReference type="Gene3D" id="3.40.50.300">
    <property type="entry name" value="P-loop containing nucleotide triphosphate hydrolases"/>
    <property type="match status" value="1"/>
</dbReference>
<feature type="modified residue" description="4-aspartylphosphate" evidence="6">
    <location>
        <position position="54"/>
    </location>
</feature>
<dbReference type="InterPro" id="IPR002197">
    <property type="entry name" value="HTH_Fis"/>
</dbReference>
<dbReference type="PANTHER" id="PTHR32071">
    <property type="entry name" value="TRANSCRIPTIONAL REGULATORY PROTEIN"/>
    <property type="match status" value="1"/>
</dbReference>
<evidence type="ECO:0000256" key="1">
    <source>
        <dbReference type="ARBA" id="ARBA00022741"/>
    </source>
</evidence>
<evidence type="ECO:0000259" key="8">
    <source>
        <dbReference type="PROSITE" id="PS50110"/>
    </source>
</evidence>
<dbReference type="InterPro" id="IPR002078">
    <property type="entry name" value="Sigma_54_int"/>
</dbReference>
<comment type="caution">
    <text evidence="9">The sequence shown here is derived from an EMBL/GenBank/DDBJ whole genome shotgun (WGS) entry which is preliminary data.</text>
</comment>
<dbReference type="InterPro" id="IPR025944">
    <property type="entry name" value="Sigma_54_int_dom_CS"/>
</dbReference>
<dbReference type="PROSITE" id="PS00688">
    <property type="entry name" value="SIGMA54_INTERACT_3"/>
    <property type="match status" value="1"/>
</dbReference>
<evidence type="ECO:0000313" key="10">
    <source>
        <dbReference type="Proteomes" id="UP001234343"/>
    </source>
</evidence>
<dbReference type="PROSITE" id="PS50110">
    <property type="entry name" value="RESPONSE_REGULATORY"/>
    <property type="match status" value="1"/>
</dbReference>
<keyword evidence="10" id="KW-1185">Reference proteome</keyword>
<dbReference type="Pfam" id="PF02954">
    <property type="entry name" value="HTH_8"/>
    <property type="match status" value="1"/>
</dbReference>
<feature type="domain" description="Response regulatory" evidence="8">
    <location>
        <begin position="5"/>
        <end position="120"/>
    </location>
</feature>
<protein>
    <submittedName>
        <fullName evidence="9">Sigma-54 dependent transcriptional regulator</fullName>
    </submittedName>
</protein>
<dbReference type="SMART" id="SM00448">
    <property type="entry name" value="REC"/>
    <property type="match status" value="1"/>
</dbReference>
<dbReference type="InterPro" id="IPR025943">
    <property type="entry name" value="Sigma_54_int_dom_ATP-bd_2"/>
</dbReference>
<dbReference type="Gene3D" id="1.10.8.60">
    <property type="match status" value="1"/>
</dbReference>
<dbReference type="Gene3D" id="3.40.50.2300">
    <property type="match status" value="1"/>
</dbReference>
<dbReference type="InterPro" id="IPR001789">
    <property type="entry name" value="Sig_transdc_resp-reg_receiver"/>
</dbReference>
<keyword evidence="3" id="KW-0805">Transcription regulation</keyword>
<dbReference type="Proteomes" id="UP001234343">
    <property type="component" value="Unassembled WGS sequence"/>
</dbReference>
<reference evidence="9 10" key="1">
    <citation type="submission" date="2023-06" db="EMBL/GenBank/DDBJ databases">
        <title>Alteromonas sp. ASW11-36 isolated from intertidal sand.</title>
        <authorList>
            <person name="Li Y."/>
        </authorList>
    </citation>
    <scope>NUCLEOTIDE SEQUENCE [LARGE SCALE GENOMIC DNA]</scope>
    <source>
        <strain evidence="9 10">ASW11-36</strain>
    </source>
</reference>
<feature type="domain" description="Sigma-54 factor interaction" evidence="7">
    <location>
        <begin position="150"/>
        <end position="379"/>
    </location>
</feature>
<sequence>MSNAKILLVDDEQDILDALQRALRKQSFDVSTAISGFKALEFLKDNAVDIVVSDLSMPGMTGIDLFAQISELYPETVRLMLTAHSDLDHVLEAINTGRVWGYLQKPWDNQNLIVILNQALKARDTATENAILRKTLMRYQKDRKPSFEGFIGDSVVMQFVYSAIEKAAPSSASVFITGPSGAGKEVAAEALHRLSKRRNKPFMAINCAAIPSELMESEIFGHLKGAFSGATSNRDGLATLANEGTLFLDELGEMDILLQAKLLRFIQTGEFSRVGSNKVEKSNIRFIAATNRDPLQAIADKQLREDLFYRLNVIGIDLPALKYRDDDVLQLAIAFLNEFCEEEDKLIAGFSQEAQVLLSNYDWPGNIRQLRNLVHSCVIMTDGPLIEEDVVKQQLKIDRPVLPATTASAKPTVMAHTTSPQASSNGEIIPLAIIERQAIENAIAQCEENVVQAASALGVSPSTLYRKIQQWQD</sequence>
<dbReference type="PROSITE" id="PS50045">
    <property type="entry name" value="SIGMA54_INTERACT_4"/>
    <property type="match status" value="1"/>
</dbReference>